<dbReference type="PANTHER" id="PTHR39207">
    <property type="entry name" value="ALPHA-GLUCURONIDASE A"/>
    <property type="match status" value="1"/>
</dbReference>
<dbReference type="GO" id="GO:0045493">
    <property type="term" value="P:xylan catabolic process"/>
    <property type="evidence" value="ECO:0007669"/>
    <property type="project" value="UniProtKB-KW"/>
</dbReference>
<dbReference type="InterPro" id="IPR011395">
    <property type="entry name" value="Glyco_hydro_67_aGlcAse"/>
</dbReference>
<dbReference type="InterPro" id="IPR037054">
    <property type="entry name" value="A-glucoronidase_C_sf"/>
</dbReference>
<reference evidence="16 17" key="1">
    <citation type="submission" date="2016-10" db="EMBL/GenBank/DDBJ databases">
        <title>Genome sequence of the ascomycete fungus Penicillium subrubescens.</title>
        <authorList>
            <person name="De Vries R.P."/>
            <person name="Peng M."/>
            <person name="Dilokpimol A."/>
            <person name="Hilden K."/>
            <person name="Makela M.R."/>
            <person name="Grigoriev I."/>
            <person name="Riley R."/>
            <person name="Granchi Z."/>
        </authorList>
    </citation>
    <scope>NUCLEOTIDE SEQUENCE [LARGE SCALE GENOMIC DNA]</scope>
    <source>
        <strain evidence="16 17">CBS 132785</strain>
    </source>
</reference>
<feature type="active site" description="Proton acceptor" evidence="11">
    <location>
        <position position="380"/>
    </location>
</feature>
<keyword evidence="5 12" id="KW-0119">Carbohydrate metabolism</keyword>
<dbReference type="GO" id="GO:0005576">
    <property type="term" value="C:extracellular region"/>
    <property type="evidence" value="ECO:0007669"/>
    <property type="project" value="UniProtKB-SubCell"/>
</dbReference>
<evidence type="ECO:0000256" key="5">
    <source>
        <dbReference type="ARBA" id="ARBA00023277"/>
    </source>
</evidence>
<dbReference type="PIRSF" id="PIRSF029900">
    <property type="entry name" value="Alpha-glucuronds"/>
    <property type="match status" value="1"/>
</dbReference>
<evidence type="ECO:0000259" key="14">
    <source>
        <dbReference type="Pfam" id="PF07477"/>
    </source>
</evidence>
<sequence length="847" mass="94171">MPAKEDGLEAWLRYAPLPAEHVKHHPRFSQIVALSEANSSPVYTAGKEIQSGLSKILRQKVDVTNTLPEAAQIPASAIVVGTVDTFPSAAPAIEKIKEGVSSLKEDGFWLGARKDGNNGPAHVLIIGQNERGALYGAFEFLMLLAKDEPCPETYTSSPSAPIRWVNQWDNLDGTIERGYAGPSVFFKDGAVLDDLTRVAQYARLMASVRLNGIIVNNVNSHCNLLSPTNLKGLGRIADAMRPWGVRIGVALYFDTPIELGGLSTSDPLDANVVAFWNDITTQLYEDVPDMLGYLIKANSEGQPGPLTYGRTLADGANLFARALKPHGDGIVMYRAFVYNHHLDESNWKNDRANAAVEFFDGLDDVFEDNVLVQIKYGPIDFQIREPPSPLLAHLRRTQVIIEFQVAQEYLGQQSHLVYLPPLWRTILDFDLRIDGQQTLVRDVVSGERFNWKRSGYAAVVNVGNDSTWLGSHLAMSNLYAYGCYCWDPTSDERDVIQDWTRLTLSHHPTVIDTVTQLSMESWPTYENYSGNLGIQTLCDIVKTCHYGPSPAAMDGNGWGQWTRADAYAIGMDRTTATGTGYSGQYPSEVAKIFENPETTPDELLLWFHHVPYTRRLKSGKTVIQHFYDAHYDGAQDAQTFPVRWEALRGLIDDQRFKHTLFRLTYQAGHALVWRDSICNFYLAKCGIPDEHHRVGSYKWRVKAQDMQLSGYKVVSITPFEAAFGGHAIITESNNAPGTATWAVTYPVGVYNIAVNYYDHLGGTSRYQLFLGSEGSSEKRLIGNWAGDLGKHLLHDFSDLRDGHSATRIYFKGVEVHEGDVLTIVGTPDGDELAPVNYVSFLPVGIID</sequence>
<keyword evidence="7 12" id="KW-0624">Polysaccharide degradation</keyword>
<dbReference type="Gene3D" id="3.90.1330.10">
    <property type="entry name" value="Alpha-glucuronidase, C-terminal domain"/>
    <property type="match status" value="1"/>
</dbReference>
<comment type="similarity">
    <text evidence="1 10 12">Belongs to the glycosyl hydrolase 67 family.</text>
</comment>
<dbReference type="STRING" id="1316194.A0A1Q5TJR3"/>
<dbReference type="SUPFAM" id="SSF51445">
    <property type="entry name" value="(Trans)glycosidases"/>
    <property type="match status" value="1"/>
</dbReference>
<feature type="active site" description="Proton donor" evidence="11">
    <location>
        <position position="300"/>
    </location>
</feature>
<protein>
    <recommendedName>
        <fullName evidence="2 10">Alpha-glucuronidase</fullName>
        <ecNumber evidence="2 10">3.2.1.139</ecNumber>
    </recommendedName>
</protein>
<dbReference type="CDD" id="cd02795">
    <property type="entry name" value="CBM6-CBM35-CBM36_like"/>
    <property type="match status" value="1"/>
</dbReference>
<comment type="caution">
    <text evidence="16">The sequence shown here is derived from an EMBL/GenBank/DDBJ whole genome shotgun (WGS) entry which is preliminary data.</text>
</comment>
<dbReference type="Gene3D" id="3.20.20.80">
    <property type="entry name" value="Glycosidases"/>
    <property type="match status" value="1"/>
</dbReference>
<keyword evidence="17" id="KW-1185">Reference proteome</keyword>
<evidence type="ECO:0000256" key="7">
    <source>
        <dbReference type="ARBA" id="ARBA00023326"/>
    </source>
</evidence>
<dbReference type="GO" id="GO:0046559">
    <property type="term" value="F:alpha-glucuronidase activity"/>
    <property type="evidence" value="ECO:0007669"/>
    <property type="project" value="UniProtKB-EC"/>
</dbReference>
<dbReference type="Pfam" id="PF07477">
    <property type="entry name" value="Glyco_hydro_67C"/>
    <property type="match status" value="1"/>
</dbReference>
<feature type="domain" description="Alpha glucuronidase N-terminal" evidence="13">
    <location>
        <begin position="10"/>
        <end position="140"/>
    </location>
</feature>
<comment type="catalytic activity">
    <reaction evidence="9 10 12">
        <text>an alpha-D-glucuronoside + H2O = D-glucuronate + an alcohol</text>
        <dbReference type="Rhea" id="RHEA:20005"/>
        <dbReference type="ChEBI" id="CHEBI:15377"/>
        <dbReference type="ChEBI" id="CHEBI:30879"/>
        <dbReference type="ChEBI" id="CHEBI:58720"/>
        <dbReference type="ChEBI" id="CHEBI:58899"/>
        <dbReference type="EC" id="3.2.1.139"/>
    </reaction>
</comment>
<gene>
    <name evidence="12" type="primary">aguA</name>
    <name evidence="16" type="ORF">PENSUB_7919</name>
</gene>
<dbReference type="PANTHER" id="PTHR39207:SF1">
    <property type="entry name" value="ALPHA-GLUCURONIDASE A"/>
    <property type="match status" value="1"/>
</dbReference>
<evidence type="ECO:0000256" key="4">
    <source>
        <dbReference type="ARBA" id="ARBA00022801"/>
    </source>
</evidence>
<keyword evidence="4 10" id="KW-0378">Hydrolase</keyword>
<feature type="active site" description="Proton acceptor" evidence="11">
    <location>
        <position position="408"/>
    </location>
</feature>
<dbReference type="SMR" id="A0A1Q5TJR3"/>
<comment type="function">
    <text evidence="8 12">Alpha-glucuronidase involved in the hydrolysis of xylan, a major structural heterogeneous polysaccharide found in plant biomass representing the second most abundant polysaccharide in the biosphere, after cellulose. Releases 4-O-methylglucuronic acid from xylan.</text>
</comment>
<evidence type="ECO:0000256" key="10">
    <source>
        <dbReference type="PIRNR" id="PIRNR029900"/>
    </source>
</evidence>
<dbReference type="AlphaFoldDB" id="A0A1Q5TJR3"/>
<feature type="domain" description="Glycosyl hydrolase family 67 catalytic" evidence="15">
    <location>
        <begin position="151"/>
        <end position="468"/>
    </location>
</feature>
<evidence type="ECO:0000259" key="13">
    <source>
        <dbReference type="Pfam" id="PF03648"/>
    </source>
</evidence>
<dbReference type="OrthoDB" id="6501611at2759"/>
<dbReference type="EC" id="3.2.1.139" evidence="2 10"/>
<evidence type="ECO:0000256" key="3">
    <source>
        <dbReference type="ARBA" id="ARBA00022651"/>
    </source>
</evidence>
<dbReference type="InterPro" id="IPR011100">
    <property type="entry name" value="Glyco_hydro_67_cat"/>
</dbReference>
<organism evidence="16 17">
    <name type="scientific">Penicillium subrubescens</name>
    <dbReference type="NCBI Taxonomy" id="1316194"/>
    <lineage>
        <taxon>Eukaryota</taxon>
        <taxon>Fungi</taxon>
        <taxon>Dikarya</taxon>
        <taxon>Ascomycota</taxon>
        <taxon>Pezizomycotina</taxon>
        <taxon>Eurotiomycetes</taxon>
        <taxon>Eurotiomycetidae</taxon>
        <taxon>Eurotiales</taxon>
        <taxon>Aspergillaceae</taxon>
        <taxon>Penicillium</taxon>
    </lineage>
</organism>
<dbReference type="InterPro" id="IPR005154">
    <property type="entry name" value="Glyco_hydro_67_aGlcAse_N"/>
</dbReference>
<dbReference type="Pfam" id="PF03648">
    <property type="entry name" value="Glyco_hydro_67N"/>
    <property type="match status" value="1"/>
</dbReference>
<dbReference type="Pfam" id="PF07488">
    <property type="entry name" value="Glyco_hydro_67M"/>
    <property type="match status" value="1"/>
</dbReference>
<keyword evidence="3 10" id="KW-0858">Xylan degradation</keyword>
<evidence type="ECO:0000256" key="6">
    <source>
        <dbReference type="ARBA" id="ARBA00023295"/>
    </source>
</evidence>
<evidence type="ECO:0000256" key="8">
    <source>
        <dbReference type="ARBA" id="ARBA00024828"/>
    </source>
</evidence>
<dbReference type="InterPro" id="IPR011099">
    <property type="entry name" value="Glyco_hydro_67_C"/>
</dbReference>
<comment type="subcellular location">
    <subcellularLocation>
        <location evidence="12">Secreted</location>
    </subcellularLocation>
</comment>
<dbReference type="SUPFAM" id="SSF55545">
    <property type="entry name" value="beta-N-acetylhexosaminidase-like domain"/>
    <property type="match status" value="1"/>
</dbReference>
<name>A0A1Q5TJR3_9EURO</name>
<evidence type="ECO:0000259" key="15">
    <source>
        <dbReference type="Pfam" id="PF07488"/>
    </source>
</evidence>
<evidence type="ECO:0000313" key="17">
    <source>
        <dbReference type="Proteomes" id="UP000186955"/>
    </source>
</evidence>
<evidence type="ECO:0000256" key="12">
    <source>
        <dbReference type="RuleBase" id="RU361198"/>
    </source>
</evidence>
<accession>A0A1Q5TJR3</accession>
<evidence type="ECO:0000256" key="1">
    <source>
        <dbReference type="ARBA" id="ARBA00008833"/>
    </source>
</evidence>
<proteinExistence type="inferred from homology"/>
<keyword evidence="6 10" id="KW-0326">Glycosidase</keyword>
<dbReference type="Gene3D" id="3.30.379.10">
    <property type="entry name" value="Chitobiase/beta-hexosaminidase domain 2-like"/>
    <property type="match status" value="1"/>
</dbReference>
<evidence type="ECO:0000256" key="9">
    <source>
        <dbReference type="ARBA" id="ARBA00048838"/>
    </source>
</evidence>
<feature type="domain" description="Glycosyl hydrolase family 67 C-terminal" evidence="14">
    <location>
        <begin position="470"/>
        <end position="693"/>
    </location>
</feature>
<evidence type="ECO:0000256" key="11">
    <source>
        <dbReference type="PIRSR" id="PIRSR029900-1"/>
    </source>
</evidence>
<dbReference type="EMBL" id="MNBE01000647">
    <property type="protein sequence ID" value="OKP00462.1"/>
    <property type="molecule type" value="Genomic_DNA"/>
</dbReference>
<dbReference type="Proteomes" id="UP000186955">
    <property type="component" value="Unassembled WGS sequence"/>
</dbReference>
<evidence type="ECO:0000313" key="16">
    <source>
        <dbReference type="EMBL" id="OKP00462.1"/>
    </source>
</evidence>
<dbReference type="InterPro" id="IPR029018">
    <property type="entry name" value="Hex-like_dom2"/>
</dbReference>
<dbReference type="InterPro" id="IPR017853">
    <property type="entry name" value="GH"/>
</dbReference>
<evidence type="ECO:0000256" key="2">
    <source>
        <dbReference type="ARBA" id="ARBA00012271"/>
    </source>
</evidence>